<evidence type="ECO:0000256" key="1">
    <source>
        <dbReference type="ARBA" id="ARBA00004651"/>
    </source>
</evidence>
<comment type="similarity">
    <text evidence="7">Belongs to the binding-protein-dependent transport system permease family.</text>
</comment>
<evidence type="ECO:0000313" key="10">
    <source>
        <dbReference type="EMBL" id="MFC4468409.1"/>
    </source>
</evidence>
<gene>
    <name evidence="10" type="ORF">ACFPH6_28360</name>
</gene>
<dbReference type="Pfam" id="PF00528">
    <property type="entry name" value="BPD_transp_1"/>
    <property type="match status" value="1"/>
</dbReference>
<dbReference type="InterPro" id="IPR000515">
    <property type="entry name" value="MetI-like"/>
</dbReference>
<protein>
    <submittedName>
        <fullName evidence="10">Carbohydrate ABC transporter permease</fullName>
    </submittedName>
</protein>
<dbReference type="Gene3D" id="1.10.3720.10">
    <property type="entry name" value="MetI-like"/>
    <property type="match status" value="1"/>
</dbReference>
<feature type="transmembrane region" description="Helical" evidence="7">
    <location>
        <begin position="315"/>
        <end position="334"/>
    </location>
</feature>
<feature type="domain" description="ABC transmembrane type-1" evidence="9">
    <location>
        <begin position="94"/>
        <end position="334"/>
    </location>
</feature>
<evidence type="ECO:0000256" key="6">
    <source>
        <dbReference type="ARBA" id="ARBA00023136"/>
    </source>
</evidence>
<proteinExistence type="inferred from homology"/>
<dbReference type="SUPFAM" id="SSF161098">
    <property type="entry name" value="MetI-like"/>
    <property type="match status" value="1"/>
</dbReference>
<dbReference type="Proteomes" id="UP001596012">
    <property type="component" value="Unassembled WGS sequence"/>
</dbReference>
<evidence type="ECO:0000256" key="4">
    <source>
        <dbReference type="ARBA" id="ARBA00022692"/>
    </source>
</evidence>
<keyword evidence="5 7" id="KW-1133">Transmembrane helix</keyword>
<evidence type="ECO:0000259" key="9">
    <source>
        <dbReference type="PROSITE" id="PS50928"/>
    </source>
</evidence>
<dbReference type="CDD" id="cd06261">
    <property type="entry name" value="TM_PBP2"/>
    <property type="match status" value="1"/>
</dbReference>
<feature type="transmembrane region" description="Helical" evidence="7">
    <location>
        <begin position="97"/>
        <end position="119"/>
    </location>
</feature>
<dbReference type="RefSeq" id="WP_386346246.1">
    <property type="nucleotide sequence ID" value="NZ_JBHSFG010000047.1"/>
</dbReference>
<dbReference type="InterPro" id="IPR035906">
    <property type="entry name" value="MetI-like_sf"/>
</dbReference>
<feature type="transmembrane region" description="Helical" evidence="7">
    <location>
        <begin position="206"/>
        <end position="230"/>
    </location>
</feature>
<dbReference type="PANTHER" id="PTHR30193">
    <property type="entry name" value="ABC TRANSPORTER PERMEASE PROTEIN"/>
    <property type="match status" value="1"/>
</dbReference>
<sequence>MPVLTRPAAPAPHTTKPPAKTSARSSWWRKHRFSLAVLTPSLIMIGIFVYGFIGYSVRVSVSKWQGLNPDLSPRDPLYQTYDDMFHTPRFQADLRNVTVFTLLFLTLAVVVGLVLALLVHNALAGRTFFRGVFLFPYALSFIVTGVVWRWIFTPSTGANLILQGLGVDHGPKWITDPAVAGDVSSALEPILPGGHFIQVELGIPLALIPVVIAASWQLGGFVMANFLAALTAMPEELREAAGLDGAGTLRYHWHIVLPWLRPVTAVVLILLGHISLKSFDLVYAMVGQGPGFATDVPGIFVFEQTFRALRYNTGAAASVVMFLLVAAVMVPYLYRSVIREKH</sequence>
<comment type="subcellular location">
    <subcellularLocation>
        <location evidence="1 7">Cell membrane</location>
        <topology evidence="1 7">Multi-pass membrane protein</topology>
    </subcellularLocation>
</comment>
<feature type="transmembrane region" description="Helical" evidence="7">
    <location>
        <begin position="251"/>
        <end position="276"/>
    </location>
</feature>
<keyword evidence="2 7" id="KW-0813">Transport</keyword>
<dbReference type="InterPro" id="IPR051393">
    <property type="entry name" value="ABC_transporter_permease"/>
</dbReference>
<feature type="transmembrane region" description="Helical" evidence="7">
    <location>
        <begin position="131"/>
        <end position="151"/>
    </location>
</feature>
<dbReference type="PANTHER" id="PTHR30193:SF42">
    <property type="entry name" value="ABC TRANSPORTER PERMEASE PROTEIN"/>
    <property type="match status" value="1"/>
</dbReference>
<dbReference type="EMBL" id="JBHSFG010000047">
    <property type="protein sequence ID" value="MFC4468409.1"/>
    <property type="molecule type" value="Genomic_DNA"/>
</dbReference>
<dbReference type="PROSITE" id="PS50928">
    <property type="entry name" value="ABC_TM1"/>
    <property type="match status" value="1"/>
</dbReference>
<accession>A0ABV8YT06</accession>
<organism evidence="10 11">
    <name type="scientific">Streptomyces xiangluensis</name>
    <dbReference type="NCBI Taxonomy" id="2665720"/>
    <lineage>
        <taxon>Bacteria</taxon>
        <taxon>Bacillati</taxon>
        <taxon>Actinomycetota</taxon>
        <taxon>Actinomycetes</taxon>
        <taxon>Kitasatosporales</taxon>
        <taxon>Streptomycetaceae</taxon>
        <taxon>Streptomyces</taxon>
    </lineage>
</organism>
<evidence type="ECO:0000256" key="8">
    <source>
        <dbReference type="SAM" id="MobiDB-lite"/>
    </source>
</evidence>
<keyword evidence="11" id="KW-1185">Reference proteome</keyword>
<feature type="transmembrane region" description="Helical" evidence="7">
    <location>
        <begin position="33"/>
        <end position="53"/>
    </location>
</feature>
<evidence type="ECO:0000256" key="2">
    <source>
        <dbReference type="ARBA" id="ARBA00022448"/>
    </source>
</evidence>
<comment type="caution">
    <text evidence="10">The sequence shown here is derived from an EMBL/GenBank/DDBJ whole genome shotgun (WGS) entry which is preliminary data.</text>
</comment>
<keyword evidence="6 7" id="KW-0472">Membrane</keyword>
<evidence type="ECO:0000256" key="7">
    <source>
        <dbReference type="RuleBase" id="RU363032"/>
    </source>
</evidence>
<evidence type="ECO:0000313" key="11">
    <source>
        <dbReference type="Proteomes" id="UP001596012"/>
    </source>
</evidence>
<keyword evidence="4 7" id="KW-0812">Transmembrane</keyword>
<evidence type="ECO:0000256" key="3">
    <source>
        <dbReference type="ARBA" id="ARBA00022475"/>
    </source>
</evidence>
<reference evidence="11" key="1">
    <citation type="journal article" date="2019" name="Int. J. Syst. Evol. Microbiol.">
        <title>The Global Catalogue of Microorganisms (GCM) 10K type strain sequencing project: providing services to taxonomists for standard genome sequencing and annotation.</title>
        <authorList>
            <consortium name="The Broad Institute Genomics Platform"/>
            <consortium name="The Broad Institute Genome Sequencing Center for Infectious Disease"/>
            <person name="Wu L."/>
            <person name="Ma J."/>
        </authorList>
    </citation>
    <scope>NUCLEOTIDE SEQUENCE [LARGE SCALE GENOMIC DNA]</scope>
    <source>
        <strain evidence="11">DT43</strain>
    </source>
</reference>
<evidence type="ECO:0000256" key="5">
    <source>
        <dbReference type="ARBA" id="ARBA00022989"/>
    </source>
</evidence>
<feature type="region of interest" description="Disordered" evidence="8">
    <location>
        <begin position="1"/>
        <end position="23"/>
    </location>
</feature>
<keyword evidence="3" id="KW-1003">Cell membrane</keyword>
<name>A0ABV8YT06_9ACTN</name>